<evidence type="ECO:0000313" key="1">
    <source>
        <dbReference type="EMBL" id="GAH69680.1"/>
    </source>
</evidence>
<proteinExistence type="predicted"/>
<protein>
    <recommendedName>
        <fullName evidence="2">CCA-adding enzyme C-terminal domain-containing protein</fullName>
    </recommendedName>
</protein>
<dbReference type="EMBL" id="BARU01034970">
    <property type="protein sequence ID" value="GAH69680.1"/>
    <property type="molecule type" value="Genomic_DNA"/>
</dbReference>
<comment type="caution">
    <text evidence="1">The sequence shown here is derived from an EMBL/GenBank/DDBJ whole genome shotgun (WGS) entry which is preliminary data.</text>
</comment>
<gene>
    <name evidence="1" type="ORF">S03H2_54808</name>
</gene>
<sequence>MGIALGPRIKEILNLLHEARLDGKVTSKKDEVELVKGWLD</sequence>
<accession>X1IK81</accession>
<dbReference type="AlphaFoldDB" id="X1IK81"/>
<name>X1IK81_9ZZZZ</name>
<organism evidence="1">
    <name type="scientific">marine sediment metagenome</name>
    <dbReference type="NCBI Taxonomy" id="412755"/>
    <lineage>
        <taxon>unclassified sequences</taxon>
        <taxon>metagenomes</taxon>
        <taxon>ecological metagenomes</taxon>
    </lineage>
</organism>
<reference evidence="1" key="1">
    <citation type="journal article" date="2014" name="Front. Microbiol.">
        <title>High frequency of phylogenetically diverse reductive dehalogenase-homologous genes in deep subseafloor sedimentary metagenomes.</title>
        <authorList>
            <person name="Kawai M."/>
            <person name="Futagami T."/>
            <person name="Toyoda A."/>
            <person name="Takaki Y."/>
            <person name="Nishi S."/>
            <person name="Hori S."/>
            <person name="Arai W."/>
            <person name="Tsubouchi T."/>
            <person name="Morono Y."/>
            <person name="Uchiyama I."/>
            <person name="Ito T."/>
            <person name="Fujiyama A."/>
            <person name="Inagaki F."/>
            <person name="Takami H."/>
        </authorList>
    </citation>
    <scope>NUCLEOTIDE SEQUENCE</scope>
    <source>
        <strain evidence="1">Expedition CK06-06</strain>
    </source>
</reference>
<evidence type="ECO:0008006" key="2">
    <source>
        <dbReference type="Google" id="ProtNLM"/>
    </source>
</evidence>
<dbReference type="Gene3D" id="1.10.3090.10">
    <property type="entry name" value="cca-adding enzyme, domain 2"/>
    <property type="match status" value="1"/>
</dbReference>